<feature type="domain" description="Pectinesterase catalytic" evidence="7">
    <location>
        <begin position="192"/>
        <end position="259"/>
    </location>
</feature>
<evidence type="ECO:0000259" key="7">
    <source>
        <dbReference type="Pfam" id="PF01095"/>
    </source>
</evidence>
<dbReference type="GO" id="GO:0042545">
    <property type="term" value="P:cell wall modification"/>
    <property type="evidence" value="ECO:0007669"/>
    <property type="project" value="InterPro"/>
</dbReference>
<keyword evidence="3" id="KW-0134">Cell wall</keyword>
<dbReference type="GO" id="GO:0030599">
    <property type="term" value="F:pectinesterase activity"/>
    <property type="evidence" value="ECO:0007669"/>
    <property type="project" value="InterPro"/>
</dbReference>
<dbReference type="Proteomes" id="UP001374535">
    <property type="component" value="Chromosome 6"/>
</dbReference>
<keyword evidence="3" id="KW-0964">Secreted</keyword>
<dbReference type="SUPFAM" id="SSF51126">
    <property type="entry name" value="Pectin lyase-like"/>
    <property type="match status" value="2"/>
</dbReference>
<evidence type="ECO:0000256" key="5">
    <source>
        <dbReference type="ARBA" id="ARBA00023085"/>
    </source>
</evidence>
<evidence type="ECO:0000313" key="8">
    <source>
        <dbReference type="EMBL" id="WVZ07786.1"/>
    </source>
</evidence>
<evidence type="ECO:0000256" key="3">
    <source>
        <dbReference type="ARBA" id="ARBA00022512"/>
    </source>
</evidence>
<feature type="compositionally biased region" description="Basic residues" evidence="6">
    <location>
        <begin position="174"/>
        <end position="186"/>
    </location>
</feature>
<evidence type="ECO:0000256" key="2">
    <source>
        <dbReference type="ARBA" id="ARBA00005184"/>
    </source>
</evidence>
<dbReference type="InterPro" id="IPR012334">
    <property type="entry name" value="Pectin_lyas_fold"/>
</dbReference>
<gene>
    <name evidence="8" type="ORF">V8G54_021132</name>
</gene>
<dbReference type="Pfam" id="PF01095">
    <property type="entry name" value="Pectinesterase"/>
    <property type="match status" value="2"/>
</dbReference>
<dbReference type="InterPro" id="IPR011050">
    <property type="entry name" value="Pectin_lyase_fold/virulence"/>
</dbReference>
<dbReference type="Gene3D" id="2.160.20.10">
    <property type="entry name" value="Single-stranded right-handed beta-helix, Pectin lyase-like"/>
    <property type="match status" value="2"/>
</dbReference>
<proteinExistence type="predicted"/>
<feature type="domain" description="Pectinesterase catalytic" evidence="7">
    <location>
        <begin position="1"/>
        <end position="62"/>
    </location>
</feature>
<evidence type="ECO:0000256" key="1">
    <source>
        <dbReference type="ARBA" id="ARBA00004191"/>
    </source>
</evidence>
<dbReference type="PANTHER" id="PTHR31707">
    <property type="entry name" value="PECTINESTERASE"/>
    <property type="match status" value="1"/>
</dbReference>
<evidence type="ECO:0000256" key="4">
    <source>
        <dbReference type="ARBA" id="ARBA00022801"/>
    </source>
</evidence>
<dbReference type="EMBL" id="CP144695">
    <property type="protein sequence ID" value="WVZ07786.1"/>
    <property type="molecule type" value="Genomic_DNA"/>
</dbReference>
<dbReference type="InterPro" id="IPR000070">
    <property type="entry name" value="Pectinesterase_cat"/>
</dbReference>
<name>A0AAQ3RXE5_VIGMU</name>
<keyword evidence="9" id="KW-1185">Reference proteome</keyword>
<comment type="pathway">
    <text evidence="2">Glycan metabolism; pectin degradation; 2-dehydro-3-deoxy-D-gluconate from pectin: step 1/5.</text>
</comment>
<keyword evidence="4" id="KW-0378">Hydrolase</keyword>
<feature type="region of interest" description="Disordered" evidence="6">
    <location>
        <begin position="146"/>
        <end position="186"/>
    </location>
</feature>
<accession>A0AAQ3RXE5</accession>
<organism evidence="8 9">
    <name type="scientific">Vigna mungo</name>
    <name type="common">Black gram</name>
    <name type="synonym">Phaseolus mungo</name>
    <dbReference type="NCBI Taxonomy" id="3915"/>
    <lineage>
        <taxon>Eukaryota</taxon>
        <taxon>Viridiplantae</taxon>
        <taxon>Streptophyta</taxon>
        <taxon>Embryophyta</taxon>
        <taxon>Tracheophyta</taxon>
        <taxon>Spermatophyta</taxon>
        <taxon>Magnoliopsida</taxon>
        <taxon>eudicotyledons</taxon>
        <taxon>Gunneridae</taxon>
        <taxon>Pentapetalae</taxon>
        <taxon>rosids</taxon>
        <taxon>fabids</taxon>
        <taxon>Fabales</taxon>
        <taxon>Fabaceae</taxon>
        <taxon>Papilionoideae</taxon>
        <taxon>50 kb inversion clade</taxon>
        <taxon>NPAAA clade</taxon>
        <taxon>indigoferoid/millettioid clade</taxon>
        <taxon>Phaseoleae</taxon>
        <taxon>Vigna</taxon>
    </lineage>
</organism>
<keyword evidence="5" id="KW-0063">Aspartyl esterase</keyword>
<dbReference type="AlphaFoldDB" id="A0AAQ3RXE5"/>
<feature type="compositionally biased region" description="Polar residues" evidence="6">
    <location>
        <begin position="146"/>
        <end position="173"/>
    </location>
</feature>
<protein>
    <recommendedName>
        <fullName evidence="7">Pectinesterase catalytic domain-containing protein</fullName>
    </recommendedName>
</protein>
<evidence type="ECO:0000313" key="9">
    <source>
        <dbReference type="Proteomes" id="UP001374535"/>
    </source>
</evidence>
<comment type="subcellular location">
    <subcellularLocation>
        <location evidence="1">Secreted</location>
        <location evidence="1">Cell wall</location>
    </subcellularLocation>
</comment>
<evidence type="ECO:0000256" key="6">
    <source>
        <dbReference type="SAM" id="MobiDB-lite"/>
    </source>
</evidence>
<reference evidence="8 9" key="1">
    <citation type="journal article" date="2023" name="Life. Sci Alliance">
        <title>Evolutionary insights into 3D genome organization and epigenetic landscape of Vigna mungo.</title>
        <authorList>
            <person name="Junaid A."/>
            <person name="Singh B."/>
            <person name="Bhatia S."/>
        </authorList>
    </citation>
    <scope>NUCLEOTIDE SEQUENCE [LARGE SCALE GENOMIC DNA]</scope>
    <source>
        <strain evidence="8">Urdbean</strain>
    </source>
</reference>
<sequence length="288" mass="32248">MTDTIHSTSWLEWKSTSSALNTLFYIEYNNVEPGAESTKRVTWEGFKVITDAAEAEPSTPRQIYVDEQDLAGLSYDMVIVSEGSGNFTTISKAIEVALDEKDLAILSYDMVAFLDSSGNFTTISEVIKVAPPKIVQIRPSWVQSTLGQVSPNRNSTESTLVENRPNSKSQPRSKQPKFVRLRRSRAQSKPDQCLTEGTIDFIFGDMTHVVLQDCDIQENVIIVQGRQVKNGSNGSVIQNCRIGTTFEFDVMKPNFQTYLWNTCSTLNTLFCREYNNVGPDAETSKRVT</sequence>